<dbReference type="OrthoDB" id="3329at2759"/>
<dbReference type="HAMAP" id="MF_00129">
    <property type="entry name" value="MnmG_GidA"/>
    <property type="match status" value="1"/>
</dbReference>
<evidence type="ECO:0000256" key="6">
    <source>
        <dbReference type="ARBA" id="ARBA00054993"/>
    </source>
</evidence>
<evidence type="ECO:0000256" key="3">
    <source>
        <dbReference type="ARBA" id="ARBA00022630"/>
    </source>
</evidence>
<evidence type="ECO:0000256" key="2">
    <source>
        <dbReference type="ARBA" id="ARBA00007653"/>
    </source>
</evidence>
<comment type="function">
    <text evidence="6">Component of the MSS1-MTO1 complex that catalyzes the 5-carboxymethylaminomethyluridine (cmnm(5)U) modification at the 34th wobble position (U34) of mitochondrial tRNAs.</text>
</comment>
<dbReference type="FunFam" id="3.50.50.60:FF:000145">
    <property type="entry name" value="tRNA uridine 5-carboxymethylaminomethyl modification enzyme"/>
    <property type="match status" value="1"/>
</dbReference>
<dbReference type="Pfam" id="PF13932">
    <property type="entry name" value="SAM_GIDA_C"/>
    <property type="match status" value="1"/>
</dbReference>
<evidence type="ECO:0000256" key="5">
    <source>
        <dbReference type="ARBA" id="ARBA00022827"/>
    </source>
</evidence>
<sequence>MLKRARNVPRYRPTTITYGRYLASLARADGLRKFDVVCIGGGHAGCEAAAAAARTGARTALVTQKLESIGEMSCNPSFGGIGKGTLLREIDALDGLCARICDEAGIQFRILNRSKGPAVWGPRAQIDRKLYKRNMQAMIHNYQNLSVIGGAISDLTFASSEEQSSKRLTGVRLESGEVIMAKTVVITTGTFLGGEIHLGLEAYPSGRMGEAASTGLSASLRAAGFKTGRLKTGTPPRLLKSTINYDGLEAQHGDDPAAPFSFLNDTVAIGSQVPCHQTMTTPSTHDIVRQNLDKSIHIRETVSGPRYCPSIESKIVRFQQKDNHTIWLEPEGLDSDLVYPNGISMTLPADIQEQMLKTIPGLENARMTSPGYGVEYDYLDPRGLYSTLETKLIPGLYLAGQINGTTGYEEAAAQGILAGANAGLSAQGRPQMVISRADAFIGVLVDDLTTKGVDEPYRMFTSRSEYRLSVRSDNADLRLTELGRLHGLVGDERYAKFLTDSKEMADIRRVMQDTKLSPNEWAERGISVNKDGLRRTAFSLLAHSDLDTSSFLSSIPMLRSVDPRLLARLDIEGSYAHFILRQEADNRAMLLADEALSLPRDMSYDDIPSLSTEARSALKLARPETLGKAGRIQGVDPTALVIIMRHLQRFRGVSPSASALSPRVEM</sequence>
<proteinExistence type="inferred from homology"/>
<evidence type="ECO:0000259" key="7">
    <source>
        <dbReference type="SMART" id="SM01228"/>
    </source>
</evidence>
<evidence type="ECO:0000313" key="9">
    <source>
        <dbReference type="Proteomes" id="UP000013776"/>
    </source>
</evidence>
<dbReference type="STRING" id="1097556.R4XJG6"/>
<dbReference type="FunFam" id="1.10.150.570:FF:000001">
    <property type="entry name" value="tRNA uridine 5-carboxymethylaminomethyl modification enzyme MnmG"/>
    <property type="match status" value="1"/>
</dbReference>
<dbReference type="InterPro" id="IPR047001">
    <property type="entry name" value="MnmG_C_subdom"/>
</dbReference>
<dbReference type="PROSITE" id="PS01281">
    <property type="entry name" value="GIDA_2"/>
    <property type="match status" value="1"/>
</dbReference>
<keyword evidence="3" id="KW-0285">Flavoprotein</keyword>
<dbReference type="GO" id="GO:0030488">
    <property type="term" value="P:tRNA methylation"/>
    <property type="evidence" value="ECO:0007669"/>
    <property type="project" value="TreeGrafter"/>
</dbReference>
<keyword evidence="5" id="KW-0274">FAD</keyword>
<evidence type="ECO:0000313" key="8">
    <source>
        <dbReference type="EMBL" id="CCG84603.1"/>
    </source>
</evidence>
<dbReference type="Gene3D" id="1.10.150.570">
    <property type="entry name" value="GidA associated domain, C-terminal subdomain"/>
    <property type="match status" value="1"/>
</dbReference>
<dbReference type="InterPro" id="IPR044920">
    <property type="entry name" value="MnmG_C_subdom_sf"/>
</dbReference>
<dbReference type="PANTHER" id="PTHR11806:SF0">
    <property type="entry name" value="PROTEIN MTO1 HOMOLOG, MITOCHONDRIAL"/>
    <property type="match status" value="1"/>
</dbReference>
<comment type="similarity">
    <text evidence="2">Belongs to the MnmG family.</text>
</comment>
<dbReference type="AlphaFoldDB" id="R4XJG6"/>
<dbReference type="Pfam" id="PF01134">
    <property type="entry name" value="GIDA"/>
    <property type="match status" value="1"/>
</dbReference>
<dbReference type="InterPro" id="IPR002218">
    <property type="entry name" value="MnmG-rel"/>
</dbReference>
<accession>R4XJG6</accession>
<dbReference type="PANTHER" id="PTHR11806">
    <property type="entry name" value="GLUCOSE INHIBITED DIVISION PROTEIN A"/>
    <property type="match status" value="1"/>
</dbReference>
<dbReference type="Proteomes" id="UP000013776">
    <property type="component" value="Unassembled WGS sequence"/>
</dbReference>
<dbReference type="VEuPathDB" id="FungiDB:TAPDE_005088"/>
<dbReference type="InterPro" id="IPR049312">
    <property type="entry name" value="GIDA_C_N"/>
</dbReference>
<evidence type="ECO:0000256" key="4">
    <source>
        <dbReference type="ARBA" id="ARBA00022694"/>
    </source>
</evidence>
<dbReference type="FunFam" id="3.50.50.60:FF:000002">
    <property type="entry name" value="tRNA uridine 5-carboxymethylaminomethyl modification enzyme MnmG"/>
    <property type="match status" value="1"/>
</dbReference>
<comment type="caution">
    <text evidence="8">The sequence shown here is derived from an EMBL/GenBank/DDBJ whole genome shotgun (WGS) entry which is preliminary data.</text>
</comment>
<dbReference type="SMART" id="SM01228">
    <property type="entry name" value="GIDA_assoc_3"/>
    <property type="match status" value="1"/>
</dbReference>
<keyword evidence="9" id="KW-1185">Reference proteome</keyword>
<dbReference type="NCBIfam" id="TIGR00136">
    <property type="entry name" value="mnmG_gidA"/>
    <property type="match status" value="1"/>
</dbReference>
<dbReference type="InterPro" id="IPR026904">
    <property type="entry name" value="MnmG_C"/>
</dbReference>
<gene>
    <name evidence="8" type="ORF">TAPDE_005088</name>
</gene>
<dbReference type="InterPro" id="IPR036188">
    <property type="entry name" value="FAD/NAD-bd_sf"/>
</dbReference>
<dbReference type="GO" id="GO:0050660">
    <property type="term" value="F:flavin adenine dinucleotide binding"/>
    <property type="evidence" value="ECO:0007669"/>
    <property type="project" value="InterPro"/>
</dbReference>
<evidence type="ECO:0000256" key="1">
    <source>
        <dbReference type="ARBA" id="ARBA00001974"/>
    </source>
</evidence>
<dbReference type="InterPro" id="IPR020595">
    <property type="entry name" value="MnmG-rel_CS"/>
</dbReference>
<feature type="domain" description="tRNA uridine 5-carboxymethylaminomethyl modification enzyme C-terminal subdomain" evidence="7">
    <location>
        <begin position="573"/>
        <end position="645"/>
    </location>
</feature>
<keyword evidence="4" id="KW-0819">tRNA processing</keyword>
<dbReference type="PROSITE" id="PS01280">
    <property type="entry name" value="GIDA_1"/>
    <property type="match status" value="1"/>
</dbReference>
<dbReference type="Gene3D" id="3.50.50.60">
    <property type="entry name" value="FAD/NAD(P)-binding domain"/>
    <property type="match status" value="2"/>
</dbReference>
<dbReference type="InterPro" id="IPR004416">
    <property type="entry name" value="MnmG"/>
</dbReference>
<comment type="cofactor">
    <cofactor evidence="1">
        <name>FAD</name>
        <dbReference type="ChEBI" id="CHEBI:57692"/>
    </cofactor>
</comment>
<reference evidence="8 9" key="1">
    <citation type="journal article" date="2013" name="MBio">
        <title>Genome sequencing of the plant pathogen Taphrina deformans, the causal agent of peach leaf curl.</title>
        <authorList>
            <person name="Cisse O.H."/>
            <person name="Almeida J.M.G.C.F."/>
            <person name="Fonseca A."/>
            <person name="Kumar A.A."/>
            <person name="Salojaervi J."/>
            <person name="Overmyer K."/>
            <person name="Hauser P.M."/>
            <person name="Pagni M."/>
        </authorList>
    </citation>
    <scope>NUCLEOTIDE SEQUENCE [LARGE SCALE GENOMIC DNA]</scope>
    <source>
        <strain evidence="9">PYCC 5710 / ATCC 11124 / CBS 356.35 / IMI 108563 / JCM 9778 / NBRC 8474</strain>
    </source>
</reference>
<organism evidence="8 9">
    <name type="scientific">Taphrina deformans (strain PYCC 5710 / ATCC 11124 / CBS 356.35 / IMI 108563 / JCM 9778 / NBRC 8474)</name>
    <name type="common">Peach leaf curl fungus</name>
    <name type="synonym">Lalaria deformans</name>
    <dbReference type="NCBI Taxonomy" id="1097556"/>
    <lineage>
        <taxon>Eukaryota</taxon>
        <taxon>Fungi</taxon>
        <taxon>Dikarya</taxon>
        <taxon>Ascomycota</taxon>
        <taxon>Taphrinomycotina</taxon>
        <taxon>Taphrinomycetes</taxon>
        <taxon>Taphrinales</taxon>
        <taxon>Taphrinaceae</taxon>
        <taxon>Taphrina</taxon>
    </lineage>
</organism>
<dbReference type="SUPFAM" id="SSF51905">
    <property type="entry name" value="FAD/NAD(P)-binding domain"/>
    <property type="match status" value="1"/>
</dbReference>
<dbReference type="InterPro" id="IPR040131">
    <property type="entry name" value="MnmG_N"/>
</dbReference>
<dbReference type="eggNOG" id="KOG2311">
    <property type="taxonomic scope" value="Eukaryota"/>
</dbReference>
<name>R4XJG6_TAPDE</name>
<protein>
    <recommendedName>
        <fullName evidence="7">tRNA uridine 5-carboxymethylaminomethyl modification enzyme C-terminal subdomain domain-containing protein</fullName>
    </recommendedName>
</protein>
<dbReference type="GO" id="GO:0005739">
    <property type="term" value="C:mitochondrion"/>
    <property type="evidence" value="ECO:0007669"/>
    <property type="project" value="GOC"/>
</dbReference>
<dbReference type="GO" id="GO:0070899">
    <property type="term" value="P:mitochondrial tRNA wobble uridine modification"/>
    <property type="evidence" value="ECO:0007669"/>
    <property type="project" value="UniProtKB-ARBA"/>
</dbReference>
<dbReference type="Pfam" id="PF21680">
    <property type="entry name" value="GIDA_C_1st"/>
    <property type="match status" value="1"/>
</dbReference>
<dbReference type="EMBL" id="CAHR02000271">
    <property type="protein sequence ID" value="CCG84603.1"/>
    <property type="molecule type" value="Genomic_DNA"/>
</dbReference>